<dbReference type="AlphaFoldDB" id="A0A8J3ZZ51"/>
<evidence type="ECO:0000256" key="4">
    <source>
        <dbReference type="RuleBase" id="RU003495"/>
    </source>
</evidence>
<dbReference type="CDD" id="cd22268">
    <property type="entry name" value="DPBB_RlpA-like"/>
    <property type="match status" value="1"/>
</dbReference>
<evidence type="ECO:0000256" key="2">
    <source>
        <dbReference type="ARBA" id="ARBA00023316"/>
    </source>
</evidence>
<dbReference type="NCBIfam" id="TIGR00413">
    <property type="entry name" value="rlpA"/>
    <property type="match status" value="1"/>
</dbReference>
<feature type="compositionally biased region" description="Basic and acidic residues" evidence="5">
    <location>
        <begin position="66"/>
        <end position="78"/>
    </location>
</feature>
<keyword evidence="6" id="KW-0812">Transmembrane</keyword>
<dbReference type="GO" id="GO:0071555">
    <property type="term" value="P:cell wall organization"/>
    <property type="evidence" value="ECO:0007669"/>
    <property type="project" value="UniProtKB-KW"/>
</dbReference>
<dbReference type="RefSeq" id="WP_307781604.1">
    <property type="nucleotide sequence ID" value="NZ_BOPH01000105.1"/>
</dbReference>
<proteinExistence type="inferred from homology"/>
<evidence type="ECO:0000256" key="1">
    <source>
        <dbReference type="ARBA" id="ARBA00023239"/>
    </source>
</evidence>
<evidence type="ECO:0000256" key="5">
    <source>
        <dbReference type="SAM" id="MobiDB-lite"/>
    </source>
</evidence>
<dbReference type="Gene3D" id="2.40.40.10">
    <property type="entry name" value="RlpA-like domain"/>
    <property type="match status" value="1"/>
</dbReference>
<dbReference type="InterPro" id="IPR012997">
    <property type="entry name" value="RplA"/>
</dbReference>
<dbReference type="InterPro" id="IPR034718">
    <property type="entry name" value="RlpA"/>
</dbReference>
<comment type="similarity">
    <text evidence="3 4">Belongs to the RlpA family.</text>
</comment>
<keyword evidence="2 3" id="KW-0961">Cell wall biogenesis/degradation</keyword>
<evidence type="ECO:0000313" key="9">
    <source>
        <dbReference type="Proteomes" id="UP000635606"/>
    </source>
</evidence>
<dbReference type="SUPFAM" id="SSF50685">
    <property type="entry name" value="Barwin-like endoglucanases"/>
    <property type="match status" value="1"/>
</dbReference>
<dbReference type="GO" id="GO:0000270">
    <property type="term" value="P:peptidoglycan metabolic process"/>
    <property type="evidence" value="ECO:0007669"/>
    <property type="project" value="UniProtKB-UniRule"/>
</dbReference>
<dbReference type="EC" id="4.2.2.-" evidence="3"/>
<evidence type="ECO:0000259" key="7">
    <source>
        <dbReference type="Pfam" id="PF03330"/>
    </source>
</evidence>
<feature type="region of interest" description="Disordered" evidence="5">
    <location>
        <begin position="48"/>
        <end position="124"/>
    </location>
</feature>
<protein>
    <recommendedName>
        <fullName evidence="3">Probable endolytic peptidoglycan transglycosylase RlpA</fullName>
        <ecNumber evidence="3">4.2.2.-</ecNumber>
    </recommendedName>
</protein>
<dbReference type="EMBL" id="BOPH01000105">
    <property type="protein sequence ID" value="GIJ72722.1"/>
    <property type="molecule type" value="Genomic_DNA"/>
</dbReference>
<gene>
    <name evidence="3" type="primary">rlpA</name>
    <name evidence="8" type="ORF">Voc01_076390</name>
</gene>
<keyword evidence="9" id="KW-1185">Reference proteome</keyword>
<dbReference type="PANTHER" id="PTHR34183:SF8">
    <property type="entry name" value="ENDOLYTIC PEPTIDOGLYCAN TRANSGLYCOSYLASE RLPA-RELATED"/>
    <property type="match status" value="1"/>
</dbReference>
<sequence>MSDHHDARHDADDTDVVPPRPWLARSRVVVAAGAVFLAVVGGVTAVSLGLGSNPDRTSAGANAADTAREDERAARNNMRDSGTVGPSEVTPSAASSGPSRTPSRTPSRSPKKSTSAGTGSSGSCGVSFYSTGSTTANGERFDPDGLTAAHKTLPFNTRIRVTNPSNGKSVVVRVNDRGPFVGGRCIDLARGAFAQIASLGAGVITARYEVLK</sequence>
<accession>A0A8J3ZZ51</accession>
<dbReference type="HAMAP" id="MF_02071">
    <property type="entry name" value="RlpA"/>
    <property type="match status" value="1"/>
</dbReference>
<evidence type="ECO:0000256" key="6">
    <source>
        <dbReference type="SAM" id="Phobius"/>
    </source>
</evidence>
<comment type="caution">
    <text evidence="8">The sequence shown here is derived from an EMBL/GenBank/DDBJ whole genome shotgun (WGS) entry which is preliminary data.</text>
</comment>
<comment type="function">
    <text evidence="3">Lytic transglycosylase with a strong preference for naked glycan strands that lack stem peptides.</text>
</comment>
<keyword evidence="1 3" id="KW-0456">Lyase</keyword>
<dbReference type="GO" id="GO:0008932">
    <property type="term" value="F:lytic endotransglycosylase activity"/>
    <property type="evidence" value="ECO:0007669"/>
    <property type="project" value="UniProtKB-UniRule"/>
</dbReference>
<dbReference type="InterPro" id="IPR036908">
    <property type="entry name" value="RlpA-like_sf"/>
</dbReference>
<evidence type="ECO:0000256" key="3">
    <source>
        <dbReference type="HAMAP-Rule" id="MF_02071"/>
    </source>
</evidence>
<name>A0A8J3ZZ51_9ACTN</name>
<organism evidence="8 9">
    <name type="scientific">Virgisporangium ochraceum</name>
    <dbReference type="NCBI Taxonomy" id="65505"/>
    <lineage>
        <taxon>Bacteria</taxon>
        <taxon>Bacillati</taxon>
        <taxon>Actinomycetota</taxon>
        <taxon>Actinomycetes</taxon>
        <taxon>Micromonosporales</taxon>
        <taxon>Micromonosporaceae</taxon>
        <taxon>Virgisporangium</taxon>
    </lineage>
</organism>
<keyword evidence="6" id="KW-1133">Transmembrane helix</keyword>
<feature type="transmembrane region" description="Helical" evidence="6">
    <location>
        <begin position="28"/>
        <end position="50"/>
    </location>
</feature>
<evidence type="ECO:0000313" key="8">
    <source>
        <dbReference type="EMBL" id="GIJ72722.1"/>
    </source>
</evidence>
<dbReference type="InterPro" id="IPR009009">
    <property type="entry name" value="RlpA-like_DPBB"/>
</dbReference>
<keyword evidence="6" id="KW-0472">Membrane</keyword>
<reference evidence="8" key="1">
    <citation type="submission" date="2021-01" db="EMBL/GenBank/DDBJ databases">
        <title>Whole genome shotgun sequence of Virgisporangium ochraceum NBRC 16418.</title>
        <authorList>
            <person name="Komaki H."/>
            <person name="Tamura T."/>
        </authorList>
    </citation>
    <scope>NUCLEOTIDE SEQUENCE</scope>
    <source>
        <strain evidence="8">NBRC 16418</strain>
    </source>
</reference>
<dbReference type="Proteomes" id="UP000635606">
    <property type="component" value="Unassembled WGS sequence"/>
</dbReference>
<feature type="domain" description="RlpA-like protein double-psi beta-barrel" evidence="7">
    <location>
        <begin position="127"/>
        <end position="208"/>
    </location>
</feature>
<dbReference type="Pfam" id="PF03330">
    <property type="entry name" value="DPBB_1"/>
    <property type="match status" value="1"/>
</dbReference>
<feature type="compositionally biased region" description="Low complexity" evidence="5">
    <location>
        <begin position="91"/>
        <end position="124"/>
    </location>
</feature>
<dbReference type="PANTHER" id="PTHR34183">
    <property type="entry name" value="ENDOLYTIC PEPTIDOGLYCAN TRANSGLYCOSYLASE RLPA"/>
    <property type="match status" value="1"/>
</dbReference>